<dbReference type="EMBL" id="JAALHA020000003">
    <property type="protein sequence ID" value="MDR9894817.1"/>
    <property type="molecule type" value="Genomic_DNA"/>
</dbReference>
<dbReference type="PANTHER" id="PTHR23526">
    <property type="entry name" value="INTEGRAL MEMBRANE TRANSPORT PROTEIN-RELATED"/>
    <property type="match status" value="1"/>
</dbReference>
<evidence type="ECO:0000256" key="3">
    <source>
        <dbReference type="ARBA" id="ARBA00022989"/>
    </source>
</evidence>
<evidence type="ECO:0000256" key="5">
    <source>
        <dbReference type="SAM" id="Phobius"/>
    </source>
</evidence>
<keyword evidence="2 5" id="KW-0812">Transmembrane</keyword>
<dbReference type="Gene3D" id="1.20.1250.20">
    <property type="entry name" value="MFS general substrate transporter like domains"/>
    <property type="match status" value="2"/>
</dbReference>
<sequence>MDNSSHPTVEVPDPLRASALVLNSEPLPKIPKQVIRTSLKASTIDGILSAIFTNITSGVLLINFLLYLGATSIEVGLLSSIPMLVNLLQPLGAYLADRTTSRRWYILTMFGPAKLVWLILVAGIGWLSWSGREPHSLIAWTLAIICLSSIFTALGTSAWFSWMAALVPPRLRGRYFGLRNSATSLTNLLSVPILGFIVSSFPGGTLHGYSVLLFVAVVIGILSVACQSKMADVNPQMTPVPCATNQNEENAPSSTEKPRILKDTNFLKLLVYFSIWPFAMNMSGPFFNLYMLKNLGLDISTVTVYTSLLFGANLVMLMVWGKLADKVGNRPLLLLVNLVASVVPILWLGTGTDPVSMWIWLPIIHLMLGGSGAAHDLCNSNIQMAVAPVYRPSQYFAIAAATIGVSSGLGSAVGGFLAELDASRRLHGLFTLSAVLRLVALLPLIFVQEPRSQPFTQVIANIIIPFKQWAWGMGHRA</sequence>
<dbReference type="SUPFAM" id="SSF103473">
    <property type="entry name" value="MFS general substrate transporter"/>
    <property type="match status" value="1"/>
</dbReference>
<evidence type="ECO:0000259" key="6">
    <source>
        <dbReference type="PROSITE" id="PS50850"/>
    </source>
</evidence>
<dbReference type="GO" id="GO:0005886">
    <property type="term" value="C:plasma membrane"/>
    <property type="evidence" value="ECO:0007669"/>
    <property type="project" value="UniProtKB-SubCell"/>
</dbReference>
<feature type="transmembrane region" description="Helical" evidence="5">
    <location>
        <begin position="269"/>
        <end position="290"/>
    </location>
</feature>
<feature type="transmembrane region" description="Helical" evidence="5">
    <location>
        <begin position="46"/>
        <end position="69"/>
    </location>
</feature>
<dbReference type="RefSeq" id="WP_208344336.1">
    <property type="nucleotide sequence ID" value="NZ_CAWQFN010000493.1"/>
</dbReference>
<feature type="domain" description="Major facilitator superfamily (MFS) profile" evidence="6">
    <location>
        <begin position="260"/>
        <end position="477"/>
    </location>
</feature>
<dbReference type="GO" id="GO:0022857">
    <property type="term" value="F:transmembrane transporter activity"/>
    <property type="evidence" value="ECO:0007669"/>
    <property type="project" value="InterPro"/>
</dbReference>
<evidence type="ECO:0000256" key="4">
    <source>
        <dbReference type="ARBA" id="ARBA00023136"/>
    </source>
</evidence>
<organism evidence="7 8">
    <name type="scientific">Aetokthonos hydrillicola Thurmond2011</name>
    <dbReference type="NCBI Taxonomy" id="2712845"/>
    <lineage>
        <taxon>Bacteria</taxon>
        <taxon>Bacillati</taxon>
        <taxon>Cyanobacteriota</taxon>
        <taxon>Cyanophyceae</taxon>
        <taxon>Nostocales</taxon>
        <taxon>Hapalosiphonaceae</taxon>
        <taxon>Aetokthonos</taxon>
    </lineage>
</organism>
<gene>
    <name evidence="7" type="ORF">G7B40_009595</name>
</gene>
<dbReference type="Proteomes" id="UP000667802">
    <property type="component" value="Unassembled WGS sequence"/>
</dbReference>
<feature type="transmembrane region" description="Helical" evidence="5">
    <location>
        <begin position="104"/>
        <end position="126"/>
    </location>
</feature>
<name>A0AAP5I4C3_9CYAN</name>
<protein>
    <submittedName>
        <fullName evidence="7">MFS transporter</fullName>
    </submittedName>
</protein>
<feature type="transmembrane region" description="Helical" evidence="5">
    <location>
        <begin position="429"/>
        <end position="447"/>
    </location>
</feature>
<keyword evidence="4 5" id="KW-0472">Membrane</keyword>
<accession>A0AAP5I4C3</accession>
<feature type="transmembrane region" description="Helical" evidence="5">
    <location>
        <begin position="395"/>
        <end position="417"/>
    </location>
</feature>
<feature type="transmembrane region" description="Helical" evidence="5">
    <location>
        <begin position="207"/>
        <end position="226"/>
    </location>
</feature>
<evidence type="ECO:0000313" key="7">
    <source>
        <dbReference type="EMBL" id="MDR9894817.1"/>
    </source>
</evidence>
<comment type="caution">
    <text evidence="7">The sequence shown here is derived from an EMBL/GenBank/DDBJ whole genome shotgun (WGS) entry which is preliminary data.</text>
</comment>
<dbReference type="InterPro" id="IPR036259">
    <property type="entry name" value="MFS_trans_sf"/>
</dbReference>
<dbReference type="PROSITE" id="PS50850">
    <property type="entry name" value="MFS"/>
    <property type="match status" value="1"/>
</dbReference>
<dbReference type="AlphaFoldDB" id="A0AAP5I4C3"/>
<feature type="transmembrane region" description="Helical" evidence="5">
    <location>
        <begin position="302"/>
        <end position="320"/>
    </location>
</feature>
<comment type="subcellular location">
    <subcellularLocation>
        <location evidence="1">Cell membrane</location>
        <topology evidence="1">Multi-pass membrane protein</topology>
    </subcellularLocation>
</comment>
<evidence type="ECO:0000313" key="8">
    <source>
        <dbReference type="Proteomes" id="UP000667802"/>
    </source>
</evidence>
<dbReference type="PANTHER" id="PTHR23526:SF2">
    <property type="entry name" value="MAJOR FACILITATOR SUPERFAMILY (MFS) PROFILE DOMAIN-CONTAINING PROTEIN"/>
    <property type="match status" value="1"/>
</dbReference>
<feature type="transmembrane region" description="Helical" evidence="5">
    <location>
        <begin position="138"/>
        <end position="162"/>
    </location>
</feature>
<dbReference type="Pfam" id="PF07690">
    <property type="entry name" value="MFS_1"/>
    <property type="match status" value="1"/>
</dbReference>
<feature type="transmembrane region" description="Helical" evidence="5">
    <location>
        <begin position="355"/>
        <end position="374"/>
    </location>
</feature>
<feature type="transmembrane region" description="Helical" evidence="5">
    <location>
        <begin position="182"/>
        <end position="201"/>
    </location>
</feature>
<feature type="transmembrane region" description="Helical" evidence="5">
    <location>
        <begin position="75"/>
        <end position="97"/>
    </location>
</feature>
<evidence type="ECO:0000256" key="2">
    <source>
        <dbReference type="ARBA" id="ARBA00022692"/>
    </source>
</evidence>
<keyword evidence="3 5" id="KW-1133">Transmembrane helix</keyword>
<proteinExistence type="predicted"/>
<reference evidence="8" key="1">
    <citation type="journal article" date="2021" name="Science">
        <title>Hunting the eagle killer: A cyanobacterial neurotoxin causes vacuolar myelinopathy.</title>
        <authorList>
            <person name="Breinlinger S."/>
            <person name="Phillips T.J."/>
            <person name="Haram B.N."/>
            <person name="Mares J."/>
            <person name="Martinez Yerena J.A."/>
            <person name="Hrouzek P."/>
            <person name="Sobotka R."/>
            <person name="Henderson W.M."/>
            <person name="Schmieder P."/>
            <person name="Williams S.M."/>
            <person name="Lauderdale J.D."/>
            <person name="Wilde H.D."/>
            <person name="Gerrin W."/>
            <person name="Kust A."/>
            <person name="Washington J.W."/>
            <person name="Wagner C."/>
            <person name="Geier B."/>
            <person name="Liebeke M."/>
            <person name="Enke H."/>
            <person name="Niedermeyer T.H.J."/>
            <person name="Wilde S.B."/>
        </authorList>
    </citation>
    <scope>NUCLEOTIDE SEQUENCE [LARGE SCALE GENOMIC DNA]</scope>
    <source>
        <strain evidence="8">Thurmond2011</strain>
    </source>
</reference>
<feature type="transmembrane region" description="Helical" evidence="5">
    <location>
        <begin position="332"/>
        <end position="349"/>
    </location>
</feature>
<keyword evidence="8" id="KW-1185">Reference proteome</keyword>
<dbReference type="InterPro" id="IPR020846">
    <property type="entry name" value="MFS_dom"/>
</dbReference>
<dbReference type="InterPro" id="IPR011701">
    <property type="entry name" value="MFS"/>
</dbReference>
<dbReference type="CDD" id="cd06174">
    <property type="entry name" value="MFS"/>
    <property type="match status" value="1"/>
</dbReference>
<evidence type="ECO:0000256" key="1">
    <source>
        <dbReference type="ARBA" id="ARBA00004651"/>
    </source>
</evidence>
<dbReference type="InterPro" id="IPR052528">
    <property type="entry name" value="Sugar_transport-like"/>
</dbReference>